<dbReference type="Proteomes" id="UP000823674">
    <property type="component" value="Chromosome A09"/>
</dbReference>
<organism evidence="1 2">
    <name type="scientific">Brassica rapa subsp. trilocularis</name>
    <dbReference type="NCBI Taxonomy" id="1813537"/>
    <lineage>
        <taxon>Eukaryota</taxon>
        <taxon>Viridiplantae</taxon>
        <taxon>Streptophyta</taxon>
        <taxon>Embryophyta</taxon>
        <taxon>Tracheophyta</taxon>
        <taxon>Spermatophyta</taxon>
        <taxon>Magnoliopsida</taxon>
        <taxon>eudicotyledons</taxon>
        <taxon>Gunneridae</taxon>
        <taxon>Pentapetalae</taxon>
        <taxon>rosids</taxon>
        <taxon>malvids</taxon>
        <taxon>Brassicales</taxon>
        <taxon>Brassicaceae</taxon>
        <taxon>Brassiceae</taxon>
        <taxon>Brassica</taxon>
    </lineage>
</organism>
<feature type="non-terminal residue" evidence="1">
    <location>
        <position position="1"/>
    </location>
</feature>
<gene>
    <name evidence="1" type="primary">A09g505300.1_BraROA</name>
    <name evidence="1" type="ORF">IGI04_035110</name>
</gene>
<evidence type="ECO:0000313" key="1">
    <source>
        <dbReference type="EMBL" id="KAG5383640.1"/>
    </source>
</evidence>
<name>A0ABQ7LAP7_BRACM</name>
<evidence type="ECO:0000313" key="2">
    <source>
        <dbReference type="Proteomes" id="UP000823674"/>
    </source>
</evidence>
<keyword evidence="2" id="KW-1185">Reference proteome</keyword>
<comment type="caution">
    <text evidence="1">The sequence shown here is derived from an EMBL/GenBank/DDBJ whole genome shotgun (WGS) entry which is preliminary data.</text>
</comment>
<reference evidence="1 2" key="1">
    <citation type="submission" date="2021-03" db="EMBL/GenBank/DDBJ databases">
        <authorList>
            <person name="King G.J."/>
            <person name="Bancroft I."/>
            <person name="Baten A."/>
            <person name="Bloomfield J."/>
            <person name="Borpatragohain P."/>
            <person name="He Z."/>
            <person name="Irish N."/>
            <person name="Irwin J."/>
            <person name="Liu K."/>
            <person name="Mauleon R.P."/>
            <person name="Moore J."/>
            <person name="Morris R."/>
            <person name="Ostergaard L."/>
            <person name="Wang B."/>
            <person name="Wells R."/>
        </authorList>
    </citation>
    <scope>NUCLEOTIDE SEQUENCE [LARGE SCALE GENOMIC DNA]</scope>
    <source>
        <strain evidence="1">R-o-18</strain>
        <tissue evidence="1">Leaf</tissue>
    </source>
</reference>
<sequence length="111" mass="12397">DEPHITLKLLTRRIHQRKPFVDPISDAPTLAETIHGADLSSWNPNPSQQDFLSSPKVFLILDVLSSLFKTKPVHVPSETARNLDQLAFAKQTARVRGLSVPSWWSGSTLQT</sequence>
<protein>
    <submittedName>
        <fullName evidence="1">Uncharacterized protein</fullName>
    </submittedName>
</protein>
<dbReference type="EMBL" id="JADBGQ010000008">
    <property type="protein sequence ID" value="KAG5383640.1"/>
    <property type="molecule type" value="Genomic_DNA"/>
</dbReference>
<proteinExistence type="predicted"/>
<accession>A0ABQ7LAP7</accession>
<feature type="non-terminal residue" evidence="1">
    <location>
        <position position="111"/>
    </location>
</feature>